<reference evidence="2" key="1">
    <citation type="submission" date="2021-01" db="EMBL/GenBank/DDBJ databases">
        <authorList>
            <person name="Corre E."/>
            <person name="Pelletier E."/>
            <person name="Niang G."/>
            <person name="Scheremetjew M."/>
            <person name="Finn R."/>
            <person name="Kale V."/>
            <person name="Holt S."/>
            <person name="Cochrane G."/>
            <person name="Meng A."/>
            <person name="Brown T."/>
            <person name="Cohen L."/>
        </authorList>
    </citation>
    <scope>NUCLEOTIDE SEQUENCE</scope>
    <source>
        <strain evidence="2">10249 10 AB</strain>
    </source>
</reference>
<sequence>MSAIRVQEKMMNSLNPNDVDQILIKDLSKLSIEDRELINEELHGVRCLAPTETPDMLDASLLELSEELDSVCVKRAFDRSQELALLQANSKAYGGAGTYINTADFRLKFLRCELFDAKKAAFRLVSFLDLLMDAFHGNEELLLRPLRISDIGKTGMAMLKSGRYQLLPYRDRSGRRIFTVVQNFGTHHELRKTLRLLIYIMYVATESVESQRKGMILVLLSTSTFDTKLPGPKDRQIAIKFNKSSPIRHTATHLCFPDTLFYRMLRSMIVLTHWSSDTKFRIKTHSGQWTELQYQLMGYGIPVDILPLSKTGAVKTTTIQQWIRLRTYIETPTGQAFYISDDSDSSSLSVSNISSAIECPNLNDVIFRMGRSYKCHPGNVMFRSLIESKLNEHFAGTRKRKAEIAWWVVQDVERRGGRFLKWDNRGWWTEFEDRSEIRYKIPTYFRDFTRNMKARRSRVKHNVTNQQQHGCTSLF</sequence>
<protein>
    <recommendedName>
        <fullName evidence="1">DUF6824 domain-containing protein</fullName>
    </recommendedName>
</protein>
<proteinExistence type="predicted"/>
<name>A0A7S4EEL6_9STRA</name>
<dbReference type="AlphaFoldDB" id="A0A7S4EEL6"/>
<dbReference type="Gene3D" id="3.40.525.10">
    <property type="entry name" value="CRAL-TRIO lipid binding domain"/>
    <property type="match status" value="1"/>
</dbReference>
<evidence type="ECO:0000259" key="1">
    <source>
        <dbReference type="Pfam" id="PF20710"/>
    </source>
</evidence>
<evidence type="ECO:0000313" key="2">
    <source>
        <dbReference type="EMBL" id="CAE0708596.1"/>
    </source>
</evidence>
<dbReference type="InterPro" id="IPR036865">
    <property type="entry name" value="CRAL-TRIO_dom_sf"/>
</dbReference>
<accession>A0A7S4EEL6</accession>
<dbReference type="InterPro" id="IPR049227">
    <property type="entry name" value="DUF6824"/>
</dbReference>
<feature type="domain" description="DUF6824" evidence="1">
    <location>
        <begin position="364"/>
        <end position="447"/>
    </location>
</feature>
<dbReference type="Pfam" id="PF20710">
    <property type="entry name" value="DUF6824"/>
    <property type="match status" value="1"/>
</dbReference>
<dbReference type="EMBL" id="HBIX01001774">
    <property type="protein sequence ID" value="CAE0708596.1"/>
    <property type="molecule type" value="Transcribed_RNA"/>
</dbReference>
<gene>
    <name evidence="2" type="ORF">PAUS00366_LOCUS1316</name>
</gene>
<organism evidence="2">
    <name type="scientific">Pseudo-nitzschia australis</name>
    <dbReference type="NCBI Taxonomy" id="44445"/>
    <lineage>
        <taxon>Eukaryota</taxon>
        <taxon>Sar</taxon>
        <taxon>Stramenopiles</taxon>
        <taxon>Ochrophyta</taxon>
        <taxon>Bacillariophyta</taxon>
        <taxon>Bacillariophyceae</taxon>
        <taxon>Bacillariophycidae</taxon>
        <taxon>Bacillariales</taxon>
        <taxon>Bacillariaceae</taxon>
        <taxon>Pseudo-nitzschia</taxon>
    </lineage>
</organism>